<evidence type="ECO:0000313" key="3">
    <source>
        <dbReference type="EMBL" id="KAJ4826607.1"/>
    </source>
</evidence>
<comment type="similarity">
    <text evidence="1">Belongs to the short-chain dehydrogenases/reductases (SDR) family.</text>
</comment>
<dbReference type="GO" id="GO:0016491">
    <property type="term" value="F:oxidoreductase activity"/>
    <property type="evidence" value="ECO:0007669"/>
    <property type="project" value="UniProtKB-KW"/>
</dbReference>
<accession>A0A9Q0J3D8</accession>
<dbReference type="OrthoDB" id="294295at2759"/>
<evidence type="ECO:0000256" key="1">
    <source>
        <dbReference type="ARBA" id="ARBA00006484"/>
    </source>
</evidence>
<proteinExistence type="inferred from homology"/>
<dbReference type="Gene3D" id="3.40.50.720">
    <property type="entry name" value="NAD(P)-binding Rossmann-like Domain"/>
    <property type="match status" value="1"/>
</dbReference>
<dbReference type="PANTHER" id="PTHR43180">
    <property type="entry name" value="3-OXOACYL-(ACYL-CARRIER-PROTEIN) REDUCTASE (AFU_ORTHOLOGUE AFUA_6G11210)"/>
    <property type="match status" value="1"/>
</dbReference>
<feature type="non-terminal residue" evidence="3">
    <location>
        <position position="152"/>
    </location>
</feature>
<evidence type="ECO:0000313" key="4">
    <source>
        <dbReference type="Proteomes" id="UP001141552"/>
    </source>
</evidence>
<reference evidence="3" key="2">
    <citation type="journal article" date="2023" name="Plants (Basel)">
        <title>Annotation of the Turnera subulata (Passifloraceae) Draft Genome Reveals the S-Locus Evolved after the Divergence of Turneroideae from Passifloroideae in a Stepwise Manner.</title>
        <authorList>
            <person name="Henning P.M."/>
            <person name="Roalson E.H."/>
            <person name="Mir W."/>
            <person name="McCubbin A.G."/>
            <person name="Shore J.S."/>
        </authorList>
    </citation>
    <scope>NUCLEOTIDE SEQUENCE</scope>
    <source>
        <strain evidence="3">F60SS</strain>
    </source>
</reference>
<dbReference type="Pfam" id="PF00106">
    <property type="entry name" value="adh_short"/>
    <property type="match status" value="1"/>
</dbReference>
<reference evidence="3" key="1">
    <citation type="submission" date="2022-02" db="EMBL/GenBank/DDBJ databases">
        <authorList>
            <person name="Henning P.M."/>
            <person name="McCubbin A.G."/>
            <person name="Shore J.S."/>
        </authorList>
    </citation>
    <scope>NUCLEOTIDE SEQUENCE</scope>
    <source>
        <strain evidence="3">F60SS</strain>
        <tissue evidence="3">Leaves</tissue>
    </source>
</reference>
<keyword evidence="2" id="KW-0560">Oxidoreductase</keyword>
<keyword evidence="4" id="KW-1185">Reference proteome</keyword>
<name>A0A9Q0J3D8_9ROSI</name>
<evidence type="ECO:0000256" key="2">
    <source>
        <dbReference type="ARBA" id="ARBA00023002"/>
    </source>
</evidence>
<sequence>MPIQMLRSSATRKFKLIAGKVWSKATSYSTKAGGRLEGKVALITGGASGLGKATAREFINHGSKVIIADNNSELGSQVADELGDPAHFVKCDVAVEAQIEHAVETAIACHGKLDIMYNNAGITGPSFPPSIVDLDLNEFDQERSQDYNLGGA</sequence>
<comment type="caution">
    <text evidence="3">The sequence shown here is derived from an EMBL/GenBank/DDBJ whole genome shotgun (WGS) entry which is preliminary data.</text>
</comment>
<organism evidence="3 4">
    <name type="scientific">Turnera subulata</name>
    <dbReference type="NCBI Taxonomy" id="218843"/>
    <lineage>
        <taxon>Eukaryota</taxon>
        <taxon>Viridiplantae</taxon>
        <taxon>Streptophyta</taxon>
        <taxon>Embryophyta</taxon>
        <taxon>Tracheophyta</taxon>
        <taxon>Spermatophyta</taxon>
        <taxon>Magnoliopsida</taxon>
        <taxon>eudicotyledons</taxon>
        <taxon>Gunneridae</taxon>
        <taxon>Pentapetalae</taxon>
        <taxon>rosids</taxon>
        <taxon>fabids</taxon>
        <taxon>Malpighiales</taxon>
        <taxon>Passifloraceae</taxon>
        <taxon>Turnera</taxon>
    </lineage>
</organism>
<gene>
    <name evidence="3" type="ORF">Tsubulata_034827</name>
</gene>
<dbReference type="InterPro" id="IPR002347">
    <property type="entry name" value="SDR_fam"/>
</dbReference>
<dbReference type="PANTHER" id="PTHR43180:SF55">
    <property type="entry name" value="ALCOHOL DEHYDROGENASE-LIKE PROTEIN"/>
    <property type="match status" value="1"/>
</dbReference>
<protein>
    <submittedName>
        <fullName evidence="3">Uncharacterized protein</fullName>
    </submittedName>
</protein>
<dbReference type="PRINTS" id="PR00081">
    <property type="entry name" value="GDHRDH"/>
</dbReference>
<dbReference type="EMBL" id="JAKUCV010006617">
    <property type="protein sequence ID" value="KAJ4826607.1"/>
    <property type="molecule type" value="Genomic_DNA"/>
</dbReference>
<dbReference type="AlphaFoldDB" id="A0A9Q0J3D8"/>
<dbReference type="Proteomes" id="UP001141552">
    <property type="component" value="Unassembled WGS sequence"/>
</dbReference>
<dbReference type="SUPFAM" id="SSF51735">
    <property type="entry name" value="NAD(P)-binding Rossmann-fold domains"/>
    <property type="match status" value="1"/>
</dbReference>
<dbReference type="InterPro" id="IPR036291">
    <property type="entry name" value="NAD(P)-bd_dom_sf"/>
</dbReference>